<evidence type="ECO:0000256" key="1">
    <source>
        <dbReference type="ARBA" id="ARBA00004267"/>
    </source>
</evidence>
<evidence type="ECO:0000256" key="3">
    <source>
        <dbReference type="ARBA" id="ARBA00022490"/>
    </source>
</evidence>
<dbReference type="GO" id="GO:0051415">
    <property type="term" value="P:microtubule nucleation by interphase microtubule organizing center"/>
    <property type="evidence" value="ECO:0007669"/>
    <property type="project" value="TreeGrafter"/>
</dbReference>
<accession>A0AAE1DU37</accession>
<dbReference type="EMBL" id="JAWDGP010002462">
    <property type="protein sequence ID" value="KAK3783014.1"/>
    <property type="molecule type" value="Genomic_DNA"/>
</dbReference>
<keyword evidence="4" id="KW-0206">Cytoskeleton</keyword>
<dbReference type="Proteomes" id="UP001283361">
    <property type="component" value="Unassembled WGS sequence"/>
</dbReference>
<protein>
    <recommendedName>
        <fullName evidence="7">Mitotic-spindle organizing protein 1</fullName>
    </recommendedName>
</protein>
<proteinExistence type="inferred from homology"/>
<evidence type="ECO:0000313" key="5">
    <source>
        <dbReference type="EMBL" id="KAK3783014.1"/>
    </source>
</evidence>
<reference evidence="5" key="1">
    <citation type="journal article" date="2023" name="G3 (Bethesda)">
        <title>A reference genome for the long-term kleptoplast-retaining sea slug Elysia crispata morphotype clarki.</title>
        <authorList>
            <person name="Eastman K.E."/>
            <person name="Pendleton A.L."/>
            <person name="Shaikh M.A."/>
            <person name="Suttiyut T."/>
            <person name="Ogas R."/>
            <person name="Tomko P."/>
            <person name="Gavelis G."/>
            <person name="Widhalm J.R."/>
            <person name="Wisecaver J.H."/>
        </authorList>
    </citation>
    <scope>NUCLEOTIDE SEQUENCE</scope>
    <source>
        <strain evidence="5">ECLA1</strain>
    </source>
</reference>
<dbReference type="AlphaFoldDB" id="A0AAE1DU37"/>
<keyword evidence="3" id="KW-0963">Cytoplasm</keyword>
<sequence length="76" mass="8402">MASNTKQSVPVATETLDILMEISRLLNTGLDEETLALCLQLCENGVNPEALAEVIKELRRESALFKADNDRSQSRP</sequence>
<organism evidence="5 6">
    <name type="scientific">Elysia crispata</name>
    <name type="common">lettuce slug</name>
    <dbReference type="NCBI Taxonomy" id="231223"/>
    <lineage>
        <taxon>Eukaryota</taxon>
        <taxon>Metazoa</taxon>
        <taxon>Spiralia</taxon>
        <taxon>Lophotrochozoa</taxon>
        <taxon>Mollusca</taxon>
        <taxon>Gastropoda</taxon>
        <taxon>Heterobranchia</taxon>
        <taxon>Euthyneura</taxon>
        <taxon>Panpulmonata</taxon>
        <taxon>Sacoglossa</taxon>
        <taxon>Placobranchoidea</taxon>
        <taxon>Plakobranchidae</taxon>
        <taxon>Elysia</taxon>
    </lineage>
</organism>
<evidence type="ECO:0008006" key="7">
    <source>
        <dbReference type="Google" id="ProtNLM"/>
    </source>
</evidence>
<dbReference type="GO" id="GO:0031021">
    <property type="term" value="C:interphase microtubule organizing center"/>
    <property type="evidence" value="ECO:0007669"/>
    <property type="project" value="TreeGrafter"/>
</dbReference>
<name>A0AAE1DU37_9GAST</name>
<dbReference type="Pfam" id="PF12554">
    <property type="entry name" value="MOZART1"/>
    <property type="match status" value="1"/>
</dbReference>
<evidence type="ECO:0000256" key="2">
    <source>
        <dbReference type="ARBA" id="ARBA00011015"/>
    </source>
</evidence>
<gene>
    <name evidence="5" type="ORF">RRG08_015354</name>
</gene>
<comment type="similarity">
    <text evidence="2">Belongs to the MOZART1 family.</text>
</comment>
<comment type="subcellular location">
    <subcellularLocation>
        <location evidence="1">Cytoplasm</location>
        <location evidence="1">Cytoskeleton</location>
        <location evidence="1">Microtubule organizing center</location>
    </subcellularLocation>
</comment>
<dbReference type="InterPro" id="IPR022214">
    <property type="entry name" value="MZT1"/>
</dbReference>
<dbReference type="GO" id="GO:0000931">
    <property type="term" value="C:gamma-tubulin ring complex"/>
    <property type="evidence" value="ECO:0007669"/>
    <property type="project" value="InterPro"/>
</dbReference>
<dbReference type="PANTHER" id="PTHR28520:SF2">
    <property type="entry name" value="MITOTIC-SPINDLE ORGANIZING PROTEIN 1"/>
    <property type="match status" value="1"/>
</dbReference>
<dbReference type="PANTHER" id="PTHR28520">
    <property type="entry name" value="MITOTIC-SPINDLE ORGANIZING PROTEIN 1"/>
    <property type="match status" value="1"/>
</dbReference>
<comment type="caution">
    <text evidence="5">The sequence shown here is derived from an EMBL/GenBank/DDBJ whole genome shotgun (WGS) entry which is preliminary data.</text>
</comment>
<dbReference type="GO" id="GO:0090307">
    <property type="term" value="P:mitotic spindle assembly"/>
    <property type="evidence" value="ECO:0007669"/>
    <property type="project" value="TreeGrafter"/>
</dbReference>
<evidence type="ECO:0000313" key="6">
    <source>
        <dbReference type="Proteomes" id="UP001283361"/>
    </source>
</evidence>
<evidence type="ECO:0000256" key="4">
    <source>
        <dbReference type="ARBA" id="ARBA00023212"/>
    </source>
</evidence>
<dbReference type="GO" id="GO:0005813">
    <property type="term" value="C:centrosome"/>
    <property type="evidence" value="ECO:0007669"/>
    <property type="project" value="TreeGrafter"/>
</dbReference>
<dbReference type="GO" id="GO:0005819">
    <property type="term" value="C:spindle"/>
    <property type="evidence" value="ECO:0007669"/>
    <property type="project" value="TreeGrafter"/>
</dbReference>
<keyword evidence="6" id="KW-1185">Reference proteome</keyword>
<dbReference type="GO" id="GO:0033566">
    <property type="term" value="P:gamma-tubulin complex localization"/>
    <property type="evidence" value="ECO:0007669"/>
    <property type="project" value="InterPro"/>
</dbReference>